<dbReference type="AlphaFoldDB" id="A0A512HIC9"/>
<feature type="transmembrane region" description="Helical" evidence="2">
    <location>
        <begin position="183"/>
        <end position="204"/>
    </location>
</feature>
<feature type="transmembrane region" description="Helical" evidence="2">
    <location>
        <begin position="96"/>
        <end position="117"/>
    </location>
</feature>
<feature type="transmembrane region" description="Helical" evidence="2">
    <location>
        <begin position="36"/>
        <end position="57"/>
    </location>
</feature>
<dbReference type="EMBL" id="BJZP01000008">
    <property type="protein sequence ID" value="GEO85192.1"/>
    <property type="molecule type" value="Genomic_DNA"/>
</dbReference>
<evidence type="ECO:0000256" key="1">
    <source>
        <dbReference type="SAM" id="MobiDB-lite"/>
    </source>
</evidence>
<feature type="transmembrane region" description="Helical" evidence="2">
    <location>
        <begin position="156"/>
        <end position="176"/>
    </location>
</feature>
<keyword evidence="2" id="KW-0812">Transmembrane</keyword>
<sequence length="239" mass="24841">MLRAVMLRAGSALALTGLVAIAVAYALSGQARWVDFPLASLITAERLLPLVGLGLLLGQMRGGGMAVAMALFVVGAGLGIAFREVFFVLAARLPGAGAHMFLTGPIACVLIGVPLVLPRAIRPWFAFPLLAPAAAVLAIATLLGDPTLHARSYLPSALAVEAWLIVSIAFLVSGFYRPWLAIAVRIFASWLIAIGLLYGGAYVASKRTAPEPPPFPAMSGADEDEGFGPILKQLDGAGK</sequence>
<feature type="transmembrane region" description="Helical" evidence="2">
    <location>
        <begin position="124"/>
        <end position="144"/>
    </location>
</feature>
<dbReference type="Proteomes" id="UP000321717">
    <property type="component" value="Unassembled WGS sequence"/>
</dbReference>
<evidence type="ECO:0000256" key="2">
    <source>
        <dbReference type="SAM" id="Phobius"/>
    </source>
</evidence>
<feature type="transmembrane region" description="Helical" evidence="2">
    <location>
        <begin position="69"/>
        <end position="90"/>
    </location>
</feature>
<comment type="caution">
    <text evidence="3">The sequence shown here is derived from an EMBL/GenBank/DDBJ whole genome shotgun (WGS) entry which is preliminary data.</text>
</comment>
<evidence type="ECO:0000313" key="4">
    <source>
        <dbReference type="Proteomes" id="UP000321717"/>
    </source>
</evidence>
<protein>
    <submittedName>
        <fullName evidence="3">Uncharacterized protein</fullName>
    </submittedName>
</protein>
<dbReference type="OrthoDB" id="7846047at2"/>
<accession>A0A512HIC9</accession>
<reference evidence="3 4" key="1">
    <citation type="submission" date="2019-07" db="EMBL/GenBank/DDBJ databases">
        <title>Whole genome shotgun sequence of Rhizobium naphthalenivorans NBRC 107585.</title>
        <authorList>
            <person name="Hosoyama A."/>
            <person name="Uohara A."/>
            <person name="Ohji S."/>
            <person name="Ichikawa N."/>
        </authorList>
    </citation>
    <scope>NUCLEOTIDE SEQUENCE [LARGE SCALE GENOMIC DNA]</scope>
    <source>
        <strain evidence="3 4">NBRC 107585</strain>
    </source>
</reference>
<gene>
    <name evidence="3" type="ORF">RNA01_21240</name>
</gene>
<evidence type="ECO:0000313" key="3">
    <source>
        <dbReference type="EMBL" id="GEO85192.1"/>
    </source>
</evidence>
<proteinExistence type="predicted"/>
<keyword evidence="2" id="KW-1133">Transmembrane helix</keyword>
<organism evidence="3 4">
    <name type="scientific">Ciceribacter naphthalenivorans</name>
    <dbReference type="NCBI Taxonomy" id="1118451"/>
    <lineage>
        <taxon>Bacteria</taxon>
        <taxon>Pseudomonadati</taxon>
        <taxon>Pseudomonadota</taxon>
        <taxon>Alphaproteobacteria</taxon>
        <taxon>Hyphomicrobiales</taxon>
        <taxon>Rhizobiaceae</taxon>
        <taxon>Ciceribacter</taxon>
    </lineage>
</organism>
<dbReference type="RefSeq" id="WP_147180158.1">
    <property type="nucleotide sequence ID" value="NZ_BJZP01000008.1"/>
</dbReference>
<keyword evidence="2" id="KW-0472">Membrane</keyword>
<keyword evidence="4" id="KW-1185">Reference proteome</keyword>
<name>A0A512HIC9_9HYPH</name>
<feature type="region of interest" description="Disordered" evidence="1">
    <location>
        <begin position="213"/>
        <end position="239"/>
    </location>
</feature>